<dbReference type="EMBL" id="BMTF01000019">
    <property type="protein sequence ID" value="GGV91642.1"/>
    <property type="molecule type" value="Genomic_DNA"/>
</dbReference>
<organism evidence="3 4">
    <name type="scientific">Streptomyces gelaticus</name>
    <dbReference type="NCBI Taxonomy" id="285446"/>
    <lineage>
        <taxon>Bacteria</taxon>
        <taxon>Bacillati</taxon>
        <taxon>Actinomycetota</taxon>
        <taxon>Actinomycetes</taxon>
        <taxon>Kitasatosporales</taxon>
        <taxon>Streptomycetaceae</taxon>
        <taxon>Streptomyces</taxon>
    </lineage>
</organism>
<feature type="domain" description="HTH merR-type" evidence="2">
    <location>
        <begin position="17"/>
        <end position="85"/>
    </location>
</feature>
<reference evidence="4" key="1">
    <citation type="journal article" date="2019" name="Int. J. Syst. Evol. Microbiol.">
        <title>The Global Catalogue of Microorganisms (GCM) 10K type strain sequencing project: providing services to taxonomists for standard genome sequencing and annotation.</title>
        <authorList>
            <consortium name="The Broad Institute Genomics Platform"/>
            <consortium name="The Broad Institute Genome Sequencing Center for Infectious Disease"/>
            <person name="Wu L."/>
            <person name="Ma J."/>
        </authorList>
    </citation>
    <scope>NUCLEOTIDE SEQUENCE [LARGE SCALE GENOMIC DNA]</scope>
    <source>
        <strain evidence="4">JCM 4376</strain>
    </source>
</reference>
<proteinExistence type="predicted"/>
<accession>A0ABQ2W4F5</accession>
<dbReference type="InterPro" id="IPR000551">
    <property type="entry name" value="MerR-type_HTH_dom"/>
</dbReference>
<dbReference type="SMART" id="SM00422">
    <property type="entry name" value="HTH_MERR"/>
    <property type="match status" value="1"/>
</dbReference>
<dbReference type="CDD" id="cd04778">
    <property type="entry name" value="HTH_MerR-like_sg2"/>
    <property type="match status" value="1"/>
</dbReference>
<dbReference type="PANTHER" id="PTHR30204">
    <property type="entry name" value="REDOX-CYCLING DRUG-SENSING TRANSCRIPTIONAL ACTIVATOR SOXR"/>
    <property type="match status" value="1"/>
</dbReference>
<sequence length="325" mass="34932">MSGAGRSSAADRQAAAEYRIEDLAHASGATVRTIRAYQDRGLLPTPERRGRANVYRDTHLTRLRQIADLLDRGYTLASIKELLDAWDTGRGLGGVLGLVAEVHGPWTDEQADRITREELNLKFGGTSDDEAVAEAVELGVLEPIPGRDGEFLVPSPQELAVAVELHAAGVPLGAISGHLRELRGQVEQIASRFLEFTTEHVFARYLGHRPPTDSDAAEAAAMVRRLRPLAQQTVDAELARAMRTFATRHLHHHLGADTPLGAGSPSLAPQSVDLPAGTIRAVQQLVGPDKVSAFVAAATEREVQTRTLDALTSFTGKASQVAQTD</sequence>
<name>A0ABQ2W4F5_9ACTN</name>
<dbReference type="Gene3D" id="1.10.1660.10">
    <property type="match status" value="1"/>
</dbReference>
<dbReference type="RefSeq" id="WP_189546410.1">
    <property type="nucleotide sequence ID" value="NZ_BMTF01000019.1"/>
</dbReference>
<evidence type="ECO:0000313" key="3">
    <source>
        <dbReference type="EMBL" id="GGV91642.1"/>
    </source>
</evidence>
<evidence type="ECO:0000256" key="1">
    <source>
        <dbReference type="ARBA" id="ARBA00023125"/>
    </source>
</evidence>
<gene>
    <name evidence="3" type="ORF">GCM10015535_50600</name>
</gene>
<comment type="caution">
    <text evidence="3">The sequence shown here is derived from an EMBL/GenBank/DDBJ whole genome shotgun (WGS) entry which is preliminary data.</text>
</comment>
<dbReference type="SUPFAM" id="SSF46955">
    <property type="entry name" value="Putative DNA-binding domain"/>
    <property type="match status" value="1"/>
</dbReference>
<dbReference type="InterPro" id="IPR009061">
    <property type="entry name" value="DNA-bd_dom_put_sf"/>
</dbReference>
<dbReference type="PANTHER" id="PTHR30204:SF93">
    <property type="entry name" value="HTH MERR-TYPE DOMAIN-CONTAINING PROTEIN"/>
    <property type="match status" value="1"/>
</dbReference>
<protein>
    <recommendedName>
        <fullName evidence="2">HTH merR-type domain-containing protein</fullName>
    </recommendedName>
</protein>
<dbReference type="Pfam" id="PF13411">
    <property type="entry name" value="MerR_1"/>
    <property type="match status" value="1"/>
</dbReference>
<dbReference type="PROSITE" id="PS50937">
    <property type="entry name" value="HTH_MERR_2"/>
    <property type="match status" value="1"/>
</dbReference>
<dbReference type="InterPro" id="IPR047057">
    <property type="entry name" value="MerR_fam"/>
</dbReference>
<keyword evidence="1" id="KW-0238">DNA-binding</keyword>
<dbReference type="Proteomes" id="UP000660675">
    <property type="component" value="Unassembled WGS sequence"/>
</dbReference>
<evidence type="ECO:0000313" key="4">
    <source>
        <dbReference type="Proteomes" id="UP000660675"/>
    </source>
</evidence>
<keyword evidence="4" id="KW-1185">Reference proteome</keyword>
<evidence type="ECO:0000259" key="2">
    <source>
        <dbReference type="PROSITE" id="PS50937"/>
    </source>
</evidence>